<feature type="region of interest" description="Disordered" evidence="1">
    <location>
        <begin position="41"/>
        <end position="78"/>
    </location>
</feature>
<proteinExistence type="predicted"/>
<evidence type="ECO:0000313" key="2">
    <source>
        <dbReference type="EMBL" id="KST64561.1"/>
    </source>
</evidence>
<accession>A0A0V7ZW64</accession>
<protein>
    <submittedName>
        <fullName evidence="3">Uncharacterized protein</fullName>
    </submittedName>
</protein>
<evidence type="ECO:0000256" key="1">
    <source>
        <dbReference type="SAM" id="MobiDB-lite"/>
    </source>
</evidence>
<dbReference type="Proteomes" id="UP000053372">
    <property type="component" value="Unassembled WGS sequence"/>
</dbReference>
<dbReference type="EMBL" id="LMTZ01000119">
    <property type="protein sequence ID" value="KST64561.1"/>
    <property type="molecule type" value="Genomic_DNA"/>
</dbReference>
<name>A0A0V7ZW64_9CYAN</name>
<dbReference type="EMBL" id="LMTZ01000063">
    <property type="protein sequence ID" value="KST68463.1"/>
    <property type="molecule type" value="Genomic_DNA"/>
</dbReference>
<comment type="caution">
    <text evidence="3">The sequence shown here is derived from an EMBL/GenBank/DDBJ whole genome shotgun (WGS) entry which is preliminary data.</text>
</comment>
<reference evidence="3 4" key="1">
    <citation type="journal article" date="2015" name="Genome Announc.">
        <title>Draft Genome of the Euendolithic (true boring) Cyanobacterium Mastigocoleus testarum strain BC008.</title>
        <authorList>
            <person name="Guida B.S."/>
            <person name="Garcia-Pichel F."/>
        </authorList>
    </citation>
    <scope>NUCLEOTIDE SEQUENCE [LARGE SCALE GENOMIC DNA]</scope>
    <source>
        <strain evidence="3 4">BC008</strain>
    </source>
</reference>
<sequence length="78" mass="9197">MEYFGKGEKGAKTDVSLYFWLENNFRLDPWSTDYQPPIEIQELSSSESEVDHSVEETNWSDFSKKRVPPELPKKTSFY</sequence>
<feature type="compositionally biased region" description="Basic and acidic residues" evidence="1">
    <location>
        <begin position="62"/>
        <end position="78"/>
    </location>
</feature>
<dbReference type="AlphaFoldDB" id="A0A0V7ZW64"/>
<keyword evidence="4" id="KW-1185">Reference proteome</keyword>
<gene>
    <name evidence="3" type="ORF">BC008_00915</name>
    <name evidence="2" type="ORF">BC008_18200</name>
</gene>
<evidence type="ECO:0000313" key="3">
    <source>
        <dbReference type="EMBL" id="KST68463.1"/>
    </source>
</evidence>
<evidence type="ECO:0000313" key="4">
    <source>
        <dbReference type="Proteomes" id="UP000053372"/>
    </source>
</evidence>
<organism evidence="3 4">
    <name type="scientific">Mastigocoleus testarum BC008</name>
    <dbReference type="NCBI Taxonomy" id="371196"/>
    <lineage>
        <taxon>Bacteria</taxon>
        <taxon>Bacillati</taxon>
        <taxon>Cyanobacteriota</taxon>
        <taxon>Cyanophyceae</taxon>
        <taxon>Nostocales</taxon>
        <taxon>Hapalosiphonaceae</taxon>
        <taxon>Mastigocoleus</taxon>
    </lineage>
</organism>